<evidence type="ECO:0000256" key="2">
    <source>
        <dbReference type="PIRSR" id="PIRSR006232-1"/>
    </source>
</evidence>
<sequence length="239" mass="26957">MIKLITAKERHESKVGDWLSSHYLFSFADYYDPANVQFGPLKVFNDDVMLGNSKLPDHPHAEMEVVTVMLDGEITHRDSLGSETKLKAGEVQRMSAGTGMSHSETNEGDSTAHFCQLWFLPNKRGVAPAYEQMALDFMDNKDRLTPLVTGQRVLENVLFMNSNSTVYYGKLSQGNDIDFKTFKIRKTLVYIIKGSLLVNNVEMDQFDQLRLEDLDVVSLHGVSDAEFILVDVPALEVNF</sequence>
<dbReference type="InterPro" id="IPR041602">
    <property type="entry name" value="Quercetinase_C"/>
</dbReference>
<dbReference type="PANTHER" id="PTHR43212">
    <property type="entry name" value="QUERCETIN 2,3-DIOXYGENASE"/>
    <property type="match status" value="1"/>
</dbReference>
<feature type="binding site" evidence="2">
    <location>
        <position position="104"/>
    </location>
    <ligand>
        <name>Fe cation</name>
        <dbReference type="ChEBI" id="CHEBI:24875"/>
    </ligand>
</feature>
<evidence type="ECO:0000259" key="4">
    <source>
        <dbReference type="Pfam" id="PF02678"/>
    </source>
</evidence>
<organism evidence="6 7">
    <name type="scientific">Pontibacter cellulosilyticus</name>
    <dbReference type="NCBI Taxonomy" id="1720253"/>
    <lineage>
        <taxon>Bacteria</taxon>
        <taxon>Pseudomonadati</taxon>
        <taxon>Bacteroidota</taxon>
        <taxon>Cytophagia</taxon>
        <taxon>Cytophagales</taxon>
        <taxon>Hymenobacteraceae</taxon>
        <taxon>Pontibacter</taxon>
    </lineage>
</organism>
<feature type="binding site" evidence="2">
    <location>
        <position position="58"/>
    </location>
    <ligand>
        <name>Fe cation</name>
        <dbReference type="ChEBI" id="CHEBI:24875"/>
    </ligand>
</feature>
<dbReference type="CDD" id="cd02910">
    <property type="entry name" value="cupin_Yhhw_N"/>
    <property type="match status" value="1"/>
</dbReference>
<dbReference type="AlphaFoldDB" id="A0A923SIN1"/>
<evidence type="ECO:0000313" key="6">
    <source>
        <dbReference type="EMBL" id="MBC5991841.1"/>
    </source>
</evidence>
<feature type="binding site" evidence="2">
    <location>
        <position position="60"/>
    </location>
    <ligand>
        <name>Fe cation</name>
        <dbReference type="ChEBI" id="CHEBI:24875"/>
    </ligand>
</feature>
<dbReference type="Pfam" id="PF02678">
    <property type="entry name" value="Pirin"/>
    <property type="match status" value="1"/>
</dbReference>
<dbReference type="PIRSF" id="PIRSF006232">
    <property type="entry name" value="Pirin"/>
    <property type="match status" value="1"/>
</dbReference>
<dbReference type="EMBL" id="JACRVF010000001">
    <property type="protein sequence ID" value="MBC5991841.1"/>
    <property type="molecule type" value="Genomic_DNA"/>
</dbReference>
<dbReference type="InterPro" id="IPR011051">
    <property type="entry name" value="RmlC_Cupin_sf"/>
</dbReference>
<evidence type="ECO:0000313" key="7">
    <source>
        <dbReference type="Proteomes" id="UP000603640"/>
    </source>
</evidence>
<dbReference type="SUPFAM" id="SSF51182">
    <property type="entry name" value="RmlC-like cupins"/>
    <property type="match status" value="1"/>
</dbReference>
<name>A0A923SIN1_9BACT</name>
<comment type="cofactor">
    <cofactor evidence="2">
        <name>Fe cation</name>
        <dbReference type="ChEBI" id="CHEBI:24875"/>
    </cofactor>
    <text evidence="2">Binds 1 Fe cation per subunit.</text>
</comment>
<accession>A0A923SIN1</accession>
<comment type="similarity">
    <text evidence="1 3">Belongs to the pirin family.</text>
</comment>
<feature type="domain" description="Quercetin 2,3-dioxygenase C-terminal cupin" evidence="5">
    <location>
        <begin position="155"/>
        <end position="232"/>
    </location>
</feature>
<gene>
    <name evidence="6" type="ORF">H8S84_03215</name>
</gene>
<dbReference type="Gene3D" id="2.60.120.10">
    <property type="entry name" value="Jelly Rolls"/>
    <property type="match status" value="2"/>
</dbReference>
<protein>
    <submittedName>
        <fullName evidence="6">Pirin family protein</fullName>
    </submittedName>
</protein>
<proteinExistence type="inferred from homology"/>
<dbReference type="InterPro" id="IPR014710">
    <property type="entry name" value="RmlC-like_jellyroll"/>
</dbReference>
<feature type="domain" description="Pirin N-terminal" evidence="4">
    <location>
        <begin position="13"/>
        <end position="118"/>
    </location>
</feature>
<dbReference type="GO" id="GO:0046872">
    <property type="term" value="F:metal ion binding"/>
    <property type="evidence" value="ECO:0007669"/>
    <property type="project" value="UniProtKB-KW"/>
</dbReference>
<comment type="caution">
    <text evidence="6">The sequence shown here is derived from an EMBL/GenBank/DDBJ whole genome shotgun (WGS) entry which is preliminary data.</text>
</comment>
<reference evidence="6" key="1">
    <citation type="submission" date="2020-08" db="EMBL/GenBank/DDBJ databases">
        <title>Pontibacter sp. SD6 16S ribosomal RNA gene Genome sequencing and assembly.</title>
        <authorList>
            <person name="Kang M."/>
        </authorList>
    </citation>
    <scope>NUCLEOTIDE SEQUENCE</scope>
    <source>
        <strain evidence="6">SD6</strain>
    </source>
</reference>
<dbReference type="Proteomes" id="UP000603640">
    <property type="component" value="Unassembled WGS sequence"/>
</dbReference>
<evidence type="ECO:0000256" key="3">
    <source>
        <dbReference type="RuleBase" id="RU003457"/>
    </source>
</evidence>
<dbReference type="PANTHER" id="PTHR43212:SF3">
    <property type="entry name" value="QUERCETIN 2,3-DIOXYGENASE"/>
    <property type="match status" value="1"/>
</dbReference>
<dbReference type="InterPro" id="IPR003829">
    <property type="entry name" value="Pirin_N_dom"/>
</dbReference>
<dbReference type="RefSeq" id="WP_187065823.1">
    <property type="nucleotide sequence ID" value="NZ_JACRVF010000001.1"/>
</dbReference>
<keyword evidence="7" id="KW-1185">Reference proteome</keyword>
<feature type="binding site" evidence="2">
    <location>
        <position position="102"/>
    </location>
    <ligand>
        <name>Fe cation</name>
        <dbReference type="ChEBI" id="CHEBI:24875"/>
    </ligand>
</feature>
<evidence type="ECO:0000256" key="1">
    <source>
        <dbReference type="ARBA" id="ARBA00008416"/>
    </source>
</evidence>
<evidence type="ECO:0000259" key="5">
    <source>
        <dbReference type="Pfam" id="PF17954"/>
    </source>
</evidence>
<keyword evidence="2" id="KW-0408">Iron</keyword>
<keyword evidence="2" id="KW-0479">Metal-binding</keyword>
<dbReference type="Pfam" id="PF17954">
    <property type="entry name" value="Pirin_C_2"/>
    <property type="match status" value="1"/>
</dbReference>
<dbReference type="InterPro" id="IPR012093">
    <property type="entry name" value="Pirin"/>
</dbReference>